<organism evidence="5 6">
    <name type="scientific">Solemya velum gill symbiont</name>
    <dbReference type="NCBI Taxonomy" id="2340"/>
    <lineage>
        <taxon>Bacteria</taxon>
        <taxon>Pseudomonadati</taxon>
        <taxon>Pseudomonadota</taxon>
        <taxon>Gammaproteobacteria</taxon>
        <taxon>sulfur-oxidizing symbionts</taxon>
    </lineage>
</organism>
<dbReference type="InterPro" id="IPR036291">
    <property type="entry name" value="NAD(P)-bd_dom_sf"/>
</dbReference>
<name>A0A0B0H5L6_SOVGS</name>
<proteinExistence type="inferred from homology"/>
<feature type="domain" description="Ketoreductase" evidence="4">
    <location>
        <begin position="5"/>
        <end position="186"/>
    </location>
</feature>
<dbReference type="PRINTS" id="PR00081">
    <property type="entry name" value="GDHRDH"/>
</dbReference>
<protein>
    <submittedName>
        <fullName evidence="5">Acetoacetyl-CoA reductase</fullName>
        <ecNumber evidence="5">1.1.1.36</ecNumber>
    </submittedName>
</protein>
<dbReference type="InterPro" id="IPR050259">
    <property type="entry name" value="SDR"/>
</dbReference>
<dbReference type="GO" id="GO:0005737">
    <property type="term" value="C:cytoplasm"/>
    <property type="evidence" value="ECO:0007669"/>
    <property type="project" value="InterPro"/>
</dbReference>
<dbReference type="PRINTS" id="PR00080">
    <property type="entry name" value="SDRFAMILY"/>
</dbReference>
<dbReference type="InterPro" id="IPR057326">
    <property type="entry name" value="KR_dom"/>
</dbReference>
<reference evidence="5 6" key="1">
    <citation type="journal article" date="2014" name="BMC Genomics">
        <title>The genome of the intracellular bacterium of the coastal bivalve, Solemya velum: a blueprint for thriving in and out of symbiosis.</title>
        <authorList>
            <person name="Dmytrenko O."/>
            <person name="Russell S.L."/>
            <person name="Loo W.T."/>
            <person name="Fontanez K.M."/>
            <person name="Liao L."/>
            <person name="Roeselers G."/>
            <person name="Sharma R."/>
            <person name="Stewart F.J."/>
            <person name="Newton I.L."/>
            <person name="Woyke T."/>
            <person name="Wu D."/>
            <person name="Lang J.M."/>
            <person name="Eisen J.A."/>
            <person name="Cavanaugh C.M."/>
        </authorList>
    </citation>
    <scope>NUCLEOTIDE SEQUENCE [LARGE SCALE GENOMIC DNA]</scope>
    <source>
        <strain evidence="5 6">WH</strain>
    </source>
</reference>
<dbReference type="Pfam" id="PF00106">
    <property type="entry name" value="adh_short"/>
    <property type="match status" value="1"/>
</dbReference>
<sequence>MSDTKIALVTGGTGGIGTTLCRALTDQGRKVVANYFPPEKENAEAWQAEQKEAGYDIGIAGADVTDYDAVGEMIKSIEEEFGPVSILVNCAGITRDKTLKGMTPDMWNAVINTNLNSAYNVTRQVFLGMTERGFGRIVNISSINGQKGQFGQANYSAAKAGLHGFTMAVAQEGARKNVTVNTVSPGYVETDMTALIAQEVLDSIIKQIPMGRMAQPEEIALAVTFCTDDANSFMTGANLPVNGGMFIH</sequence>
<dbReference type="PANTHER" id="PTHR42879:SF2">
    <property type="entry name" value="3-OXOACYL-[ACYL-CARRIER-PROTEIN] REDUCTASE FABG"/>
    <property type="match status" value="1"/>
</dbReference>
<dbReference type="EMBL" id="JRAA01000001">
    <property type="protein sequence ID" value="KHF25503.1"/>
    <property type="molecule type" value="Genomic_DNA"/>
</dbReference>
<dbReference type="InterPro" id="IPR011283">
    <property type="entry name" value="Acetoacetyl-CoA_reductase"/>
</dbReference>
<dbReference type="NCBIfam" id="TIGR01829">
    <property type="entry name" value="AcAcCoA_reduct"/>
    <property type="match status" value="1"/>
</dbReference>
<dbReference type="EC" id="1.1.1.36" evidence="5"/>
<dbReference type="Proteomes" id="UP000030856">
    <property type="component" value="Unassembled WGS sequence"/>
</dbReference>
<dbReference type="Gene3D" id="3.40.50.720">
    <property type="entry name" value="NAD(P)-binding Rossmann-like Domain"/>
    <property type="match status" value="1"/>
</dbReference>
<dbReference type="STRING" id="2340.JV46_12950"/>
<keyword evidence="2 5" id="KW-0560">Oxidoreductase</keyword>
<evidence type="ECO:0000256" key="3">
    <source>
        <dbReference type="RuleBase" id="RU000363"/>
    </source>
</evidence>
<dbReference type="NCBIfam" id="NF009464">
    <property type="entry name" value="PRK12824.1"/>
    <property type="match status" value="1"/>
</dbReference>
<dbReference type="PROSITE" id="PS00061">
    <property type="entry name" value="ADH_SHORT"/>
    <property type="match status" value="1"/>
</dbReference>
<dbReference type="RefSeq" id="WP_043115160.1">
    <property type="nucleotide sequence ID" value="NZ_JRAA01000001.1"/>
</dbReference>
<dbReference type="GO" id="GO:0018454">
    <property type="term" value="F:acetoacetyl-CoA reductase activity"/>
    <property type="evidence" value="ECO:0007669"/>
    <property type="project" value="UniProtKB-EC"/>
</dbReference>
<dbReference type="InterPro" id="IPR020904">
    <property type="entry name" value="Sc_DH/Rdtase_CS"/>
</dbReference>
<dbReference type="NCBIfam" id="NF009466">
    <property type="entry name" value="PRK12826.1-2"/>
    <property type="match status" value="1"/>
</dbReference>
<evidence type="ECO:0000313" key="5">
    <source>
        <dbReference type="EMBL" id="KHF25503.1"/>
    </source>
</evidence>
<comment type="caution">
    <text evidence="5">The sequence shown here is derived from an EMBL/GenBank/DDBJ whole genome shotgun (WGS) entry which is preliminary data.</text>
</comment>
<dbReference type="PATRIC" id="fig|2340.3.peg.24"/>
<dbReference type="InterPro" id="IPR002347">
    <property type="entry name" value="SDR_fam"/>
</dbReference>
<dbReference type="SMART" id="SM00822">
    <property type="entry name" value="PKS_KR"/>
    <property type="match status" value="1"/>
</dbReference>
<dbReference type="FunFam" id="3.40.50.720:FF:000173">
    <property type="entry name" value="3-oxoacyl-[acyl-carrier protein] reductase"/>
    <property type="match status" value="1"/>
</dbReference>
<dbReference type="GO" id="GO:0032787">
    <property type="term" value="P:monocarboxylic acid metabolic process"/>
    <property type="evidence" value="ECO:0007669"/>
    <property type="project" value="UniProtKB-ARBA"/>
</dbReference>
<gene>
    <name evidence="5" type="ORF">JV46_12950</name>
</gene>
<accession>A0A0B0H5L6</accession>
<comment type="similarity">
    <text evidence="1 3">Belongs to the short-chain dehydrogenases/reductases (SDR) family.</text>
</comment>
<evidence type="ECO:0000256" key="1">
    <source>
        <dbReference type="ARBA" id="ARBA00006484"/>
    </source>
</evidence>
<evidence type="ECO:0000256" key="2">
    <source>
        <dbReference type="ARBA" id="ARBA00023002"/>
    </source>
</evidence>
<dbReference type="OrthoDB" id="9804774at2"/>
<dbReference type="eggNOG" id="COG1028">
    <property type="taxonomic scope" value="Bacteria"/>
</dbReference>
<evidence type="ECO:0000313" key="6">
    <source>
        <dbReference type="Proteomes" id="UP000030856"/>
    </source>
</evidence>
<evidence type="ECO:0000259" key="4">
    <source>
        <dbReference type="SMART" id="SM00822"/>
    </source>
</evidence>
<keyword evidence="6" id="KW-1185">Reference proteome</keyword>
<dbReference type="GO" id="GO:0042619">
    <property type="term" value="P:poly-hydroxybutyrate biosynthetic process"/>
    <property type="evidence" value="ECO:0007669"/>
    <property type="project" value="InterPro"/>
</dbReference>
<dbReference type="AlphaFoldDB" id="A0A0B0H5L6"/>
<dbReference type="PANTHER" id="PTHR42879">
    <property type="entry name" value="3-OXOACYL-(ACYL-CARRIER-PROTEIN) REDUCTASE"/>
    <property type="match status" value="1"/>
</dbReference>
<dbReference type="SUPFAM" id="SSF51735">
    <property type="entry name" value="NAD(P)-binding Rossmann-fold domains"/>
    <property type="match status" value="1"/>
</dbReference>